<dbReference type="AlphaFoldDB" id="A0A0D7B8M0"/>
<evidence type="ECO:0000313" key="3">
    <source>
        <dbReference type="Proteomes" id="UP000054007"/>
    </source>
</evidence>
<reference evidence="2 3" key="1">
    <citation type="journal article" date="2015" name="Fungal Genet. Biol.">
        <title>Evolution of novel wood decay mechanisms in Agaricales revealed by the genome sequences of Fistulina hepatica and Cylindrobasidium torrendii.</title>
        <authorList>
            <person name="Floudas D."/>
            <person name="Held B.W."/>
            <person name="Riley R."/>
            <person name="Nagy L.G."/>
            <person name="Koehler G."/>
            <person name="Ransdell A.S."/>
            <person name="Younus H."/>
            <person name="Chow J."/>
            <person name="Chiniquy J."/>
            <person name="Lipzen A."/>
            <person name="Tritt A."/>
            <person name="Sun H."/>
            <person name="Haridas S."/>
            <person name="LaButti K."/>
            <person name="Ohm R.A."/>
            <person name="Kues U."/>
            <person name="Blanchette R.A."/>
            <person name="Grigoriev I.V."/>
            <person name="Minto R.E."/>
            <person name="Hibbett D.S."/>
        </authorList>
    </citation>
    <scope>NUCLEOTIDE SEQUENCE [LARGE SCALE GENOMIC DNA]</scope>
    <source>
        <strain evidence="2 3">FP15055 ss-10</strain>
    </source>
</reference>
<sequence>MSTYKRKHPLIDTSSVTRADLKKLGPCIVFGVGHRLNLKQFDMLAEQYLTADEMKEFFSPASGVYAYHEDDGSVSYFWVVGAYPGYKGREVPSVTVPPLAVEYFFPGRESEFGEAEGMLKMWPPQFCHGERRKEPKFKRKHKLKLESVPGVLHQLLAPPRNFLYHRISPALMPGENRHEADPDISLHFSDNNAKSRK</sequence>
<keyword evidence="3" id="KW-1185">Reference proteome</keyword>
<dbReference type="Proteomes" id="UP000054007">
    <property type="component" value="Unassembled WGS sequence"/>
</dbReference>
<feature type="region of interest" description="Disordered" evidence="1">
    <location>
        <begin position="174"/>
        <end position="197"/>
    </location>
</feature>
<proteinExistence type="predicted"/>
<evidence type="ECO:0000313" key="2">
    <source>
        <dbReference type="EMBL" id="KIY66822.1"/>
    </source>
</evidence>
<dbReference type="EMBL" id="KN880543">
    <property type="protein sequence ID" value="KIY66822.1"/>
    <property type="molecule type" value="Genomic_DNA"/>
</dbReference>
<name>A0A0D7B8M0_9AGAR</name>
<protein>
    <submittedName>
        <fullName evidence="2">Uncharacterized protein</fullName>
    </submittedName>
</protein>
<feature type="compositionally biased region" description="Polar residues" evidence="1">
    <location>
        <begin position="188"/>
        <end position="197"/>
    </location>
</feature>
<evidence type="ECO:0000256" key="1">
    <source>
        <dbReference type="SAM" id="MobiDB-lite"/>
    </source>
</evidence>
<organism evidence="2 3">
    <name type="scientific">Cylindrobasidium torrendii FP15055 ss-10</name>
    <dbReference type="NCBI Taxonomy" id="1314674"/>
    <lineage>
        <taxon>Eukaryota</taxon>
        <taxon>Fungi</taxon>
        <taxon>Dikarya</taxon>
        <taxon>Basidiomycota</taxon>
        <taxon>Agaricomycotina</taxon>
        <taxon>Agaricomycetes</taxon>
        <taxon>Agaricomycetidae</taxon>
        <taxon>Agaricales</taxon>
        <taxon>Marasmiineae</taxon>
        <taxon>Physalacriaceae</taxon>
        <taxon>Cylindrobasidium</taxon>
    </lineage>
</organism>
<accession>A0A0D7B8M0</accession>
<gene>
    <name evidence="2" type="ORF">CYLTODRAFT_455038</name>
</gene>